<dbReference type="OrthoDB" id="9777975at2"/>
<dbReference type="PANTHER" id="PTHR48081">
    <property type="entry name" value="AB HYDROLASE SUPERFAMILY PROTEIN C4A8.06C"/>
    <property type="match status" value="1"/>
</dbReference>
<dbReference type="PANTHER" id="PTHR48081:SF6">
    <property type="entry name" value="PEPTIDASE S9 PROLYL OLIGOPEPTIDASE CATALYTIC DOMAIN-CONTAINING PROTEIN"/>
    <property type="match status" value="1"/>
</dbReference>
<protein>
    <submittedName>
        <fullName evidence="3">Acetyl esterase/lipase</fullName>
    </submittedName>
</protein>
<evidence type="ECO:0000256" key="1">
    <source>
        <dbReference type="ARBA" id="ARBA00022801"/>
    </source>
</evidence>
<accession>A0A1W2HBS6</accession>
<sequence>MMILKRILIILITFLAIIFLAFKLSPYPSIWIIRYAFNKEAVRINKELEKFVPANIESISNLHYDENDNDAFLDVYFHQDSVKKGRKLPIIVWTHGGGLISGDRSQVGNYCKILASKGYVVVAIDYTIAPEAKYPTPIQQLNKALEFITLNAAQFHADSSFFILAGDSAGSMISAATANIISSPEYAQITQVQPSISPDQLKGLLLYCGIYEIDNLKTEGVFGSFLQSATWAYFGKKDISNDPYAKSASVTNFLTDSFPPTFISAGNNDPLLPQSRLLAEKLSVLNVAIDTLFFPENHEPPLGHEYQFTLNEEGKLGLERSTRFLESIAK</sequence>
<dbReference type="STRING" id="758820.SAMN00777080_4935"/>
<dbReference type="Gene3D" id="3.40.50.1820">
    <property type="entry name" value="alpha/beta hydrolase"/>
    <property type="match status" value="1"/>
</dbReference>
<reference evidence="4" key="1">
    <citation type="submission" date="2017-04" db="EMBL/GenBank/DDBJ databases">
        <authorList>
            <person name="Varghese N."/>
            <person name="Submissions S."/>
        </authorList>
    </citation>
    <scope>NUCLEOTIDE SEQUENCE [LARGE SCALE GENOMIC DNA]</scope>
    <source>
        <strain evidence="4">DSM 16537</strain>
    </source>
</reference>
<dbReference type="InterPro" id="IPR049492">
    <property type="entry name" value="BD-FAE-like_dom"/>
</dbReference>
<gene>
    <name evidence="3" type="ORF">SAMN00777080_4935</name>
</gene>
<feature type="domain" description="BD-FAE-like" evidence="2">
    <location>
        <begin position="73"/>
        <end position="282"/>
    </location>
</feature>
<dbReference type="InterPro" id="IPR050300">
    <property type="entry name" value="GDXG_lipolytic_enzyme"/>
</dbReference>
<dbReference type="Proteomes" id="UP000192333">
    <property type="component" value="Chromosome I"/>
</dbReference>
<evidence type="ECO:0000259" key="2">
    <source>
        <dbReference type="Pfam" id="PF20434"/>
    </source>
</evidence>
<dbReference type="InterPro" id="IPR029058">
    <property type="entry name" value="AB_hydrolase_fold"/>
</dbReference>
<keyword evidence="1" id="KW-0378">Hydrolase</keyword>
<evidence type="ECO:0000313" key="3">
    <source>
        <dbReference type="EMBL" id="SMD46254.1"/>
    </source>
</evidence>
<organism evidence="3 4">
    <name type="scientific">Aquiflexum balticum DSM 16537</name>
    <dbReference type="NCBI Taxonomy" id="758820"/>
    <lineage>
        <taxon>Bacteria</taxon>
        <taxon>Pseudomonadati</taxon>
        <taxon>Bacteroidota</taxon>
        <taxon>Cytophagia</taxon>
        <taxon>Cytophagales</taxon>
        <taxon>Cyclobacteriaceae</taxon>
        <taxon>Aquiflexum</taxon>
    </lineage>
</organism>
<dbReference type="RefSeq" id="WP_084123176.1">
    <property type="nucleotide sequence ID" value="NZ_LT838813.1"/>
</dbReference>
<evidence type="ECO:0000313" key="4">
    <source>
        <dbReference type="Proteomes" id="UP000192333"/>
    </source>
</evidence>
<dbReference type="EMBL" id="LT838813">
    <property type="protein sequence ID" value="SMD46254.1"/>
    <property type="molecule type" value="Genomic_DNA"/>
</dbReference>
<dbReference type="GO" id="GO:0016787">
    <property type="term" value="F:hydrolase activity"/>
    <property type="evidence" value="ECO:0007669"/>
    <property type="project" value="UniProtKB-KW"/>
</dbReference>
<proteinExistence type="predicted"/>
<keyword evidence="4" id="KW-1185">Reference proteome</keyword>
<dbReference type="SUPFAM" id="SSF53474">
    <property type="entry name" value="alpha/beta-Hydrolases"/>
    <property type="match status" value="1"/>
</dbReference>
<name>A0A1W2HBS6_9BACT</name>
<dbReference type="Pfam" id="PF20434">
    <property type="entry name" value="BD-FAE"/>
    <property type="match status" value="1"/>
</dbReference>
<dbReference type="AlphaFoldDB" id="A0A1W2HBS6"/>